<dbReference type="PANTHER" id="PTHR23011">
    <property type="entry name" value="CYCLIC NUCLEOTIDE-BINDING DOMAIN CONTAINING PROTEIN"/>
    <property type="match status" value="1"/>
</dbReference>
<dbReference type="InterPro" id="IPR000595">
    <property type="entry name" value="cNMP-bd_dom"/>
</dbReference>
<evidence type="ECO:0000256" key="1">
    <source>
        <dbReference type="SAM" id="MobiDB-lite"/>
    </source>
</evidence>
<dbReference type="EMBL" id="JAWDGP010002600">
    <property type="protein sequence ID" value="KAK3781798.1"/>
    <property type="molecule type" value="Genomic_DNA"/>
</dbReference>
<proteinExistence type="predicted"/>
<dbReference type="Pfam" id="PF00027">
    <property type="entry name" value="cNMP_binding"/>
    <property type="match status" value="1"/>
</dbReference>
<feature type="region of interest" description="Disordered" evidence="1">
    <location>
        <begin position="214"/>
        <end position="256"/>
    </location>
</feature>
<gene>
    <name evidence="3" type="ORF">RRG08_021444</name>
</gene>
<reference evidence="3" key="1">
    <citation type="journal article" date="2023" name="G3 (Bethesda)">
        <title>A reference genome for the long-term kleptoplast-retaining sea slug Elysia crispata morphotype clarki.</title>
        <authorList>
            <person name="Eastman K.E."/>
            <person name="Pendleton A.L."/>
            <person name="Shaikh M.A."/>
            <person name="Suttiyut T."/>
            <person name="Ogas R."/>
            <person name="Tomko P."/>
            <person name="Gavelis G."/>
            <person name="Widhalm J.R."/>
            <person name="Wisecaver J.H."/>
        </authorList>
    </citation>
    <scope>NUCLEOTIDE SEQUENCE</scope>
    <source>
        <strain evidence="3">ECLA1</strain>
    </source>
</reference>
<dbReference type="PANTHER" id="PTHR23011:SF28">
    <property type="entry name" value="CYCLIC NUCLEOTIDE-BINDING DOMAIN CONTAINING PROTEIN"/>
    <property type="match status" value="1"/>
</dbReference>
<dbReference type="AlphaFoldDB" id="A0AAE1DU71"/>
<feature type="region of interest" description="Disordered" evidence="1">
    <location>
        <begin position="1"/>
        <end position="29"/>
    </location>
</feature>
<dbReference type="InterPro" id="IPR014710">
    <property type="entry name" value="RmlC-like_jellyroll"/>
</dbReference>
<name>A0AAE1DU71_9GAST</name>
<dbReference type="CDD" id="cd00038">
    <property type="entry name" value="CAP_ED"/>
    <property type="match status" value="1"/>
</dbReference>
<evidence type="ECO:0000313" key="4">
    <source>
        <dbReference type="Proteomes" id="UP001283361"/>
    </source>
</evidence>
<accession>A0AAE1DU71</accession>
<protein>
    <recommendedName>
        <fullName evidence="2">Cyclic nucleotide-binding domain-containing protein</fullName>
    </recommendedName>
</protein>
<feature type="region of interest" description="Disordered" evidence="1">
    <location>
        <begin position="49"/>
        <end position="104"/>
    </location>
</feature>
<organism evidence="3 4">
    <name type="scientific">Elysia crispata</name>
    <name type="common">lettuce slug</name>
    <dbReference type="NCBI Taxonomy" id="231223"/>
    <lineage>
        <taxon>Eukaryota</taxon>
        <taxon>Metazoa</taxon>
        <taxon>Spiralia</taxon>
        <taxon>Lophotrochozoa</taxon>
        <taxon>Mollusca</taxon>
        <taxon>Gastropoda</taxon>
        <taxon>Heterobranchia</taxon>
        <taxon>Euthyneura</taxon>
        <taxon>Panpulmonata</taxon>
        <taxon>Sacoglossa</taxon>
        <taxon>Placobranchoidea</taxon>
        <taxon>Plakobranchidae</taxon>
        <taxon>Elysia</taxon>
    </lineage>
</organism>
<dbReference type="Gene3D" id="2.60.120.10">
    <property type="entry name" value="Jelly Rolls"/>
    <property type="match status" value="1"/>
</dbReference>
<dbReference type="SUPFAM" id="SSF51206">
    <property type="entry name" value="cAMP-binding domain-like"/>
    <property type="match status" value="2"/>
</dbReference>
<dbReference type="SMART" id="SM00100">
    <property type="entry name" value="cNMP"/>
    <property type="match status" value="1"/>
</dbReference>
<feature type="compositionally biased region" description="Basic and acidic residues" evidence="1">
    <location>
        <begin position="90"/>
        <end position="104"/>
    </location>
</feature>
<dbReference type="InterPro" id="IPR018490">
    <property type="entry name" value="cNMP-bd_dom_sf"/>
</dbReference>
<dbReference type="Proteomes" id="UP001283361">
    <property type="component" value="Unassembled WGS sequence"/>
</dbReference>
<comment type="caution">
    <text evidence="3">The sequence shown here is derived from an EMBL/GenBank/DDBJ whole genome shotgun (WGS) entry which is preliminary data.</text>
</comment>
<dbReference type="PROSITE" id="PS50042">
    <property type="entry name" value="CNMP_BINDING_3"/>
    <property type="match status" value="1"/>
</dbReference>
<evidence type="ECO:0000313" key="3">
    <source>
        <dbReference type="EMBL" id="KAK3781798.1"/>
    </source>
</evidence>
<feature type="domain" description="Cyclic nucleotide-binding" evidence="2">
    <location>
        <begin position="468"/>
        <end position="552"/>
    </location>
</feature>
<evidence type="ECO:0000259" key="2">
    <source>
        <dbReference type="PROSITE" id="PS50042"/>
    </source>
</evidence>
<keyword evidence="4" id="KW-1185">Reference proteome</keyword>
<sequence length="1050" mass="117885">MVGFVQGDDEGSGSRARFSRGNSKMTETVNKKMNAGGVKIEVRGHDGKVLQNRGMGGRRSHRKCCDGAGQEEKDGDSGNSSTSGIVRLPSNEKDFEHGQDVGGDRRVNIGETVIRELDNVQNLSLQYYRPVTPRTLDEVMFLRGTQGRQSTQRRTAPDILLSARGGSVSLDGSSEDPGGWGRARVPLGGDQPQSGAVRKSLWVSTLRGARASPLEGDKLGIQDASSGATSARNRRDSDGSLVFGSPVSEHGRSGNRALSNVRNTRKFIYSLTRMMGKTTDTKEPTDSGKSGWARRGLHLGRSLGLRVMMKREQMLGGQRLAALGTYLAARKRYSLTDQFVISFDAKIPWRKLALWVRIRGVLGVLHKKVVDDVVHDPSSPFYMQLNKSEDGIGIDRGHYMFFDPSDFKANRQMRTSMEVRRVLTLKPNQRTAEDIHCAMIGLRGISTIAEYPIRMQRYFAEFATFECYPAKRAIVRQGRPPEAFYYIMYGRVLVAVKDEATGRVDVKCYLHRGHSFGEIAIIKNSERQSSVITKNYTELLCLSSEIFQRFFMVGGVKNINDPDQNNFVKSLSFLRGWPLELILDGTDHSNVAFGYFKRGSVLAKNSNYSDWLFIVKSGSLTVLKKLLKSGPTVSRKTGQPKVVADSNNFMRFLRNGREYIRYLEQNNLVPPLSLGHEDEQREDDDFDDVETMADDGSGNDVTGRALNRVCHVNRPHTTAEGAKRVYRGARSFSFFSARGKSGNSSGFVEFKADNLLMKKKTKESKAVKDSFKVQRDRAVSRDLGADEVLELEDKRTFLDDLDSAFNSRANVYSEADSNPQFVYVQTLTKGDVFGLAQCLFCDQPSLCVVSNGADCLILNKKFYLDHCSSELIRRLRIEVSPYPSEEKLQEDYITRVNWDVYKSALRRELHGQKSASVITNRRYGESFTATRALVSCDCHVIFGHRINRRYGESFTATRALVSCDCHVIFGHRVKRRYGESFTATRSLVSCDCHVTLVYRTNRRYGESFKATRGLVSRDCHMTCRRTNRRYGESFTTRIALVSCDCHVTVT</sequence>